<evidence type="ECO:0000313" key="2">
    <source>
        <dbReference type="Proteomes" id="UP000789342"/>
    </source>
</evidence>
<sequence length="57" mass="6680">TIPFRHYLNNRIDLPRSGVHSQNWNIYDRQLMRSMVRTIRPGGQSAQSSQLLNIRVS</sequence>
<name>A0A9N9INL9_9GLOM</name>
<organism evidence="1 2">
    <name type="scientific">Acaulospora morrowiae</name>
    <dbReference type="NCBI Taxonomy" id="94023"/>
    <lineage>
        <taxon>Eukaryota</taxon>
        <taxon>Fungi</taxon>
        <taxon>Fungi incertae sedis</taxon>
        <taxon>Mucoromycota</taxon>
        <taxon>Glomeromycotina</taxon>
        <taxon>Glomeromycetes</taxon>
        <taxon>Diversisporales</taxon>
        <taxon>Acaulosporaceae</taxon>
        <taxon>Acaulospora</taxon>
    </lineage>
</organism>
<protein>
    <submittedName>
        <fullName evidence="1">5183_t:CDS:1</fullName>
    </submittedName>
</protein>
<reference evidence="1" key="1">
    <citation type="submission" date="2021-06" db="EMBL/GenBank/DDBJ databases">
        <authorList>
            <person name="Kallberg Y."/>
            <person name="Tangrot J."/>
            <person name="Rosling A."/>
        </authorList>
    </citation>
    <scope>NUCLEOTIDE SEQUENCE</scope>
    <source>
        <strain evidence="1">CL551</strain>
    </source>
</reference>
<gene>
    <name evidence="1" type="ORF">AMORRO_LOCUS14965</name>
</gene>
<evidence type="ECO:0000313" key="1">
    <source>
        <dbReference type="EMBL" id="CAG8744874.1"/>
    </source>
</evidence>
<feature type="non-terminal residue" evidence="1">
    <location>
        <position position="1"/>
    </location>
</feature>
<proteinExistence type="predicted"/>
<comment type="caution">
    <text evidence="1">The sequence shown here is derived from an EMBL/GenBank/DDBJ whole genome shotgun (WGS) entry which is preliminary data.</text>
</comment>
<keyword evidence="2" id="KW-1185">Reference proteome</keyword>
<dbReference type="Proteomes" id="UP000789342">
    <property type="component" value="Unassembled WGS sequence"/>
</dbReference>
<dbReference type="AlphaFoldDB" id="A0A9N9INL9"/>
<accession>A0A9N9INL9</accession>
<dbReference type="EMBL" id="CAJVPV010032414">
    <property type="protein sequence ID" value="CAG8744874.1"/>
    <property type="molecule type" value="Genomic_DNA"/>
</dbReference>